<feature type="active site" description="Proton acceptor" evidence="4">
    <location>
        <position position="78"/>
    </location>
</feature>
<feature type="binding site" evidence="4">
    <location>
        <position position="19"/>
    </location>
    <ligand>
        <name>3-amino-2-oxopropyl phosphate</name>
        <dbReference type="ChEBI" id="CHEBI:57279"/>
    </ligand>
</feature>
<evidence type="ECO:0000256" key="4">
    <source>
        <dbReference type="HAMAP-Rule" id="MF_00279"/>
    </source>
</evidence>
<feature type="binding site" evidence="4">
    <location>
        <position position="58"/>
    </location>
    <ligand>
        <name>1-deoxy-D-xylulose 5-phosphate</name>
        <dbReference type="ChEBI" id="CHEBI:57792"/>
    </ligand>
</feature>
<feature type="binding site" evidence="4">
    <location>
        <position position="199"/>
    </location>
    <ligand>
        <name>3-amino-2-oxopropyl phosphate</name>
        <dbReference type="ChEBI" id="CHEBI:57279"/>
    </ligand>
</feature>
<feature type="site" description="Transition state stabilizer" evidence="4">
    <location>
        <position position="159"/>
    </location>
</feature>
<dbReference type="Proteomes" id="UP000624703">
    <property type="component" value="Unassembled WGS sequence"/>
</dbReference>
<comment type="subcellular location">
    <subcellularLocation>
        <location evidence="4">Cytoplasm</location>
    </subcellularLocation>
</comment>
<evidence type="ECO:0000256" key="5">
    <source>
        <dbReference type="NCBIfam" id="TIGR00559"/>
    </source>
</evidence>
<dbReference type="InterPro" id="IPR004569">
    <property type="entry name" value="PyrdxlP_synth_PdxJ"/>
</dbReference>
<dbReference type="SUPFAM" id="SSF63892">
    <property type="entry name" value="Pyridoxine 5'-phosphate synthase"/>
    <property type="match status" value="1"/>
</dbReference>
<feature type="active site" description="Proton donor" evidence="4">
    <location>
        <position position="198"/>
    </location>
</feature>
<dbReference type="PANTHER" id="PTHR30456:SF0">
    <property type="entry name" value="PYRIDOXINE 5'-PHOSPHATE SYNTHASE"/>
    <property type="match status" value="1"/>
</dbReference>
<evidence type="ECO:0000313" key="7">
    <source>
        <dbReference type="Proteomes" id="UP000624703"/>
    </source>
</evidence>
<comment type="pathway">
    <text evidence="4">Cofactor biosynthesis; pyridoxine 5'-phosphate biosynthesis; pyridoxine 5'-phosphate from D-erythrose 4-phosphate: step 5/5.</text>
</comment>
<keyword evidence="1 4" id="KW-0963">Cytoplasm</keyword>
<comment type="similarity">
    <text evidence="4">Belongs to the PNP synthase family.</text>
</comment>
<dbReference type="UniPathway" id="UPA00244">
    <property type="reaction ID" value="UER00313"/>
</dbReference>
<feature type="binding site" evidence="4">
    <location>
        <begin position="10"/>
        <end position="11"/>
    </location>
    <ligand>
        <name>1-deoxy-D-xylulose 5-phosphate</name>
        <dbReference type="ChEBI" id="CHEBI:57792"/>
    </ligand>
</feature>
<dbReference type="NCBIfam" id="NF003627">
    <property type="entry name" value="PRK05265.1-5"/>
    <property type="match status" value="1"/>
</dbReference>
<dbReference type="NCBIfam" id="TIGR00559">
    <property type="entry name" value="pdxJ"/>
    <property type="match status" value="1"/>
</dbReference>
<gene>
    <name evidence="4" type="primary">pdxJ</name>
    <name evidence="6" type="ORF">JIN82_08955</name>
</gene>
<comment type="caution">
    <text evidence="6">The sequence shown here is derived from an EMBL/GenBank/DDBJ whole genome shotgun (WGS) entry which is preliminary data.</text>
</comment>
<dbReference type="InterPro" id="IPR013785">
    <property type="entry name" value="Aldolase_TIM"/>
</dbReference>
<dbReference type="EC" id="2.6.99.2" evidence="4 5"/>
<evidence type="ECO:0000256" key="2">
    <source>
        <dbReference type="ARBA" id="ARBA00022679"/>
    </source>
</evidence>
<organism evidence="6 7">
    <name type="scientific">Persicirhabdus sediminis</name>
    <dbReference type="NCBI Taxonomy" id="454144"/>
    <lineage>
        <taxon>Bacteria</taxon>
        <taxon>Pseudomonadati</taxon>
        <taxon>Verrucomicrobiota</taxon>
        <taxon>Verrucomicrobiia</taxon>
        <taxon>Verrucomicrobiales</taxon>
        <taxon>Verrucomicrobiaceae</taxon>
        <taxon>Persicirhabdus</taxon>
    </lineage>
</organism>
<sequence length="248" mass="26968">MSFLLGVNIDHIATLRQARYALLPDSPNAEPSPLEGAIDSIAGGADSITVHVRGDRRHMQEQDVFAISEQLDIPLNLEMGNTAEMLDIALRLKPEFVCLVPETREEVTTEGGLDVDGLFDSLQPTVAQLRAAGIKVSMFIDPDIAQVEASARIEAEMVELHTGCFANAFGEQRAEEVARLKLAAERGHELGLQVNAGHGINYENIADLAEVPHLKEFNIGHTIVSRSVRVGMTQAVAEMRTAIGKYFA</sequence>
<comment type="function">
    <text evidence="4">Catalyzes the complicated ring closure reaction between the two acyclic compounds 1-deoxy-D-xylulose-5-phosphate (DXP) and 3-amino-2-oxopropyl phosphate (1-amino-acetone-3-phosphate or AAP) to form pyridoxine 5'-phosphate (PNP) and inorganic phosphate.</text>
</comment>
<dbReference type="CDD" id="cd00003">
    <property type="entry name" value="PNPsynthase"/>
    <property type="match status" value="1"/>
</dbReference>
<dbReference type="HAMAP" id="MF_00279">
    <property type="entry name" value="PdxJ"/>
    <property type="match status" value="1"/>
</dbReference>
<dbReference type="InterPro" id="IPR036130">
    <property type="entry name" value="Pyridoxine-5'_phos_synth"/>
</dbReference>
<comment type="catalytic activity">
    <reaction evidence="4">
        <text>3-amino-2-oxopropyl phosphate + 1-deoxy-D-xylulose 5-phosphate = pyridoxine 5'-phosphate + phosphate + 2 H2O + H(+)</text>
        <dbReference type="Rhea" id="RHEA:15265"/>
        <dbReference type="ChEBI" id="CHEBI:15377"/>
        <dbReference type="ChEBI" id="CHEBI:15378"/>
        <dbReference type="ChEBI" id="CHEBI:43474"/>
        <dbReference type="ChEBI" id="CHEBI:57279"/>
        <dbReference type="ChEBI" id="CHEBI:57792"/>
        <dbReference type="ChEBI" id="CHEBI:58589"/>
        <dbReference type="EC" id="2.6.99.2"/>
    </reaction>
</comment>
<dbReference type="GO" id="GO:0005829">
    <property type="term" value="C:cytosol"/>
    <property type="evidence" value="ECO:0007669"/>
    <property type="project" value="TreeGrafter"/>
</dbReference>
<name>A0A8J7SJD7_9BACT</name>
<dbReference type="PANTHER" id="PTHR30456">
    <property type="entry name" value="PYRIDOXINE 5'-PHOSPHATE SYNTHASE"/>
    <property type="match status" value="1"/>
</dbReference>
<evidence type="ECO:0000256" key="3">
    <source>
        <dbReference type="ARBA" id="ARBA00023096"/>
    </source>
</evidence>
<keyword evidence="7" id="KW-1185">Reference proteome</keyword>
<dbReference type="RefSeq" id="WP_200311290.1">
    <property type="nucleotide sequence ID" value="NZ_JAENIM010000039.1"/>
</dbReference>
<evidence type="ECO:0000256" key="1">
    <source>
        <dbReference type="ARBA" id="ARBA00022490"/>
    </source>
</evidence>
<comment type="subunit">
    <text evidence="4">Homooctamer; tetramer of dimers.</text>
</comment>
<feature type="active site" description="Proton acceptor" evidence="4">
    <location>
        <position position="51"/>
    </location>
</feature>
<dbReference type="AlphaFoldDB" id="A0A8J7SJD7"/>
<dbReference type="EMBL" id="JAENIM010000039">
    <property type="protein sequence ID" value="MBK1791279.1"/>
    <property type="molecule type" value="Genomic_DNA"/>
</dbReference>
<dbReference type="Gene3D" id="3.20.20.70">
    <property type="entry name" value="Aldolase class I"/>
    <property type="match status" value="1"/>
</dbReference>
<feature type="binding site" evidence="4">
    <location>
        <position position="108"/>
    </location>
    <ligand>
        <name>1-deoxy-D-xylulose 5-phosphate</name>
        <dbReference type="ChEBI" id="CHEBI:57792"/>
    </ligand>
</feature>
<protein>
    <recommendedName>
        <fullName evidence="4 5">Pyridoxine 5'-phosphate synthase</fullName>
        <shortName evidence="4">PNP synthase</shortName>
        <ecNumber evidence="4 5">2.6.99.2</ecNumber>
    </recommendedName>
</protein>
<dbReference type="NCBIfam" id="NF003625">
    <property type="entry name" value="PRK05265.1-3"/>
    <property type="match status" value="1"/>
</dbReference>
<dbReference type="GO" id="GO:0033856">
    <property type="term" value="F:pyridoxine 5'-phosphate synthase activity"/>
    <property type="evidence" value="ECO:0007669"/>
    <property type="project" value="UniProtKB-UniRule"/>
</dbReference>
<keyword evidence="2 4" id="KW-0808">Transferase</keyword>
<feature type="binding site" evidence="4">
    <location>
        <begin position="220"/>
        <end position="221"/>
    </location>
    <ligand>
        <name>3-amino-2-oxopropyl phosphate</name>
        <dbReference type="ChEBI" id="CHEBI:57279"/>
    </ligand>
</feature>
<accession>A0A8J7SJD7</accession>
<proteinExistence type="inferred from homology"/>
<feature type="binding site" evidence="4">
    <location>
        <position position="8"/>
    </location>
    <ligand>
        <name>3-amino-2-oxopropyl phosphate</name>
        <dbReference type="ChEBI" id="CHEBI:57279"/>
    </ligand>
</feature>
<dbReference type="Pfam" id="PF03740">
    <property type="entry name" value="PdxJ"/>
    <property type="match status" value="1"/>
</dbReference>
<evidence type="ECO:0000313" key="6">
    <source>
        <dbReference type="EMBL" id="MBK1791279.1"/>
    </source>
</evidence>
<keyword evidence="3 4" id="KW-0664">Pyridoxine biosynthesis</keyword>
<reference evidence="6" key="1">
    <citation type="submission" date="2021-01" db="EMBL/GenBank/DDBJ databases">
        <title>Modified the classification status of verrucomicrobia.</title>
        <authorList>
            <person name="Feng X."/>
        </authorList>
    </citation>
    <scope>NUCLEOTIDE SEQUENCE</scope>
    <source>
        <strain evidence="6">_KCTC 22039</strain>
    </source>
</reference>
<dbReference type="GO" id="GO:0008615">
    <property type="term" value="P:pyridoxine biosynthetic process"/>
    <property type="evidence" value="ECO:0007669"/>
    <property type="project" value="UniProtKB-UniRule"/>
</dbReference>
<feature type="binding site" evidence="4">
    <location>
        <position position="53"/>
    </location>
    <ligand>
        <name>1-deoxy-D-xylulose 5-phosphate</name>
        <dbReference type="ChEBI" id="CHEBI:57792"/>
    </ligand>
</feature>